<accession>A0A6G6WJV1</accession>
<evidence type="ECO:0000313" key="3">
    <source>
        <dbReference type="Proteomes" id="UP000502996"/>
    </source>
</evidence>
<sequence length="117" mass="13108">MSAREEELLQRVEALIAETQRDAERVARQDAERDQRREEAARSGALGPDWQEVQRRVDAGDTTLQDVFGGTDTTPAALRLREQSRATIEATAAELPLELREEAEAAQHDLDRIEGRA</sequence>
<evidence type="ECO:0000313" key="2">
    <source>
        <dbReference type="EMBL" id="QIG45492.1"/>
    </source>
</evidence>
<feature type="region of interest" description="Disordered" evidence="1">
    <location>
        <begin position="22"/>
        <end position="52"/>
    </location>
</feature>
<reference evidence="2 3" key="1">
    <citation type="submission" date="2020-02" db="EMBL/GenBank/DDBJ databases">
        <title>Full genome sequence of Nocardioides sp. R-3366.</title>
        <authorList>
            <person name="Im W.-T."/>
        </authorList>
    </citation>
    <scope>NUCLEOTIDE SEQUENCE [LARGE SCALE GENOMIC DNA]</scope>
    <source>
        <strain evidence="2 3">R-3366</strain>
    </source>
</reference>
<keyword evidence="3" id="KW-1185">Reference proteome</keyword>
<evidence type="ECO:0000256" key="1">
    <source>
        <dbReference type="SAM" id="MobiDB-lite"/>
    </source>
</evidence>
<dbReference type="KEGG" id="nano:G5V58_24540"/>
<dbReference type="EMBL" id="CP049257">
    <property type="protein sequence ID" value="QIG45492.1"/>
    <property type="molecule type" value="Genomic_DNA"/>
</dbReference>
<organism evidence="2 3">
    <name type="scientific">Nocardioides anomalus</name>
    <dbReference type="NCBI Taxonomy" id="2712223"/>
    <lineage>
        <taxon>Bacteria</taxon>
        <taxon>Bacillati</taxon>
        <taxon>Actinomycetota</taxon>
        <taxon>Actinomycetes</taxon>
        <taxon>Propionibacteriales</taxon>
        <taxon>Nocardioidaceae</taxon>
        <taxon>Nocardioides</taxon>
    </lineage>
</organism>
<feature type="compositionally biased region" description="Basic and acidic residues" evidence="1">
    <location>
        <begin position="22"/>
        <end position="41"/>
    </location>
</feature>
<dbReference type="Proteomes" id="UP000502996">
    <property type="component" value="Chromosome"/>
</dbReference>
<dbReference type="AlphaFoldDB" id="A0A6G6WJV1"/>
<gene>
    <name evidence="2" type="ORF">G5V58_24540</name>
</gene>
<dbReference type="RefSeq" id="WP_165238123.1">
    <property type="nucleotide sequence ID" value="NZ_CP049257.1"/>
</dbReference>
<protein>
    <submittedName>
        <fullName evidence="2">Uncharacterized protein</fullName>
    </submittedName>
</protein>
<proteinExistence type="predicted"/>
<name>A0A6G6WJV1_9ACTN</name>